<gene>
    <name evidence="1" type="ORF">WA1_44910</name>
</gene>
<dbReference type="OrthoDB" id="9810649at2"/>
<reference evidence="1 2" key="1">
    <citation type="journal article" date="2013" name="Genome Biol. Evol.">
        <title>Genomes of Stigonematalean cyanobacteria (subsection V) and the evolution of oxygenic photosynthesis from prokaryotes to plastids.</title>
        <authorList>
            <person name="Dagan T."/>
            <person name="Roettger M."/>
            <person name="Stucken K."/>
            <person name="Landan G."/>
            <person name="Koch R."/>
            <person name="Major P."/>
            <person name="Gould S.B."/>
            <person name="Goremykin V.V."/>
            <person name="Rippka R."/>
            <person name="Tandeau de Marsac N."/>
            <person name="Gugger M."/>
            <person name="Lockhart P.J."/>
            <person name="Allen J.F."/>
            <person name="Brune I."/>
            <person name="Maus I."/>
            <person name="Puhler A."/>
            <person name="Martin W.F."/>
        </authorList>
    </citation>
    <scope>NUCLEOTIDE SEQUENCE [LARGE SCALE GENOMIC DNA]</scope>
    <source>
        <strain evidence="1 2">PCC 7110</strain>
    </source>
</reference>
<dbReference type="EMBL" id="ANNX02000047">
    <property type="protein sequence ID" value="KYC36812.1"/>
    <property type="molecule type" value="Genomic_DNA"/>
</dbReference>
<accession>A0A139WWQ5</accession>
<evidence type="ECO:0000313" key="1">
    <source>
        <dbReference type="EMBL" id="KYC36812.1"/>
    </source>
</evidence>
<organism evidence="1 2">
    <name type="scientific">Scytonema hofmannii PCC 7110</name>
    <dbReference type="NCBI Taxonomy" id="128403"/>
    <lineage>
        <taxon>Bacteria</taxon>
        <taxon>Bacillati</taxon>
        <taxon>Cyanobacteriota</taxon>
        <taxon>Cyanophyceae</taxon>
        <taxon>Nostocales</taxon>
        <taxon>Scytonemataceae</taxon>
        <taxon>Scytonema</taxon>
    </lineage>
</organism>
<proteinExistence type="predicted"/>
<keyword evidence="1" id="KW-0808">Transferase</keyword>
<protein>
    <submittedName>
        <fullName evidence="1">Acetyltransferase</fullName>
    </submittedName>
</protein>
<dbReference type="RefSeq" id="WP_017744049.1">
    <property type="nucleotide sequence ID" value="NZ_KQ976354.1"/>
</dbReference>
<dbReference type="GO" id="GO:0016740">
    <property type="term" value="F:transferase activity"/>
    <property type="evidence" value="ECO:0007669"/>
    <property type="project" value="UniProtKB-KW"/>
</dbReference>
<dbReference type="AlphaFoldDB" id="A0A139WWQ5"/>
<dbReference type="Proteomes" id="UP000076925">
    <property type="component" value="Unassembled WGS sequence"/>
</dbReference>
<comment type="caution">
    <text evidence="1">The sequence shown here is derived from an EMBL/GenBank/DDBJ whole genome shotgun (WGS) entry which is preliminary data.</text>
</comment>
<keyword evidence="2" id="KW-1185">Reference proteome</keyword>
<evidence type="ECO:0000313" key="2">
    <source>
        <dbReference type="Proteomes" id="UP000076925"/>
    </source>
</evidence>
<name>A0A139WWQ5_9CYAN</name>
<sequence length="74" mass="8302">MFLQNKQTGTLVEIRDLEALTALLKTTVVAQGQAGQEKQDPEEFEQQNLVFPSGESLPCCWVDENYETLEGLDN</sequence>
<dbReference type="STRING" id="128403.WA1_44910"/>